<dbReference type="OrthoDB" id="685302at2759"/>
<dbReference type="GO" id="GO:0005516">
    <property type="term" value="F:calmodulin binding"/>
    <property type="evidence" value="ECO:0007669"/>
    <property type="project" value="UniProtKB-KW"/>
</dbReference>
<feature type="compositionally biased region" description="Low complexity" evidence="4">
    <location>
        <begin position="53"/>
        <end position="63"/>
    </location>
</feature>
<evidence type="ECO:0000313" key="6">
    <source>
        <dbReference type="EMBL" id="KAG2549005.1"/>
    </source>
</evidence>
<dbReference type="PANTHER" id="PTHR32295:SF256">
    <property type="entry name" value="DUF4005 DOMAIN-CONTAINING PROTEIN"/>
    <property type="match status" value="1"/>
</dbReference>
<protein>
    <recommendedName>
        <fullName evidence="5">DUF4005 domain-containing protein</fullName>
    </recommendedName>
</protein>
<name>A0A8T0NK90_PANVG</name>
<dbReference type="Proteomes" id="UP000823388">
    <property type="component" value="Chromosome 9K"/>
</dbReference>
<proteinExistence type="inferred from homology"/>
<keyword evidence="7" id="KW-1185">Reference proteome</keyword>
<keyword evidence="1" id="KW-0112">Calmodulin-binding</keyword>
<organism evidence="6 7">
    <name type="scientific">Panicum virgatum</name>
    <name type="common">Blackwell switchgrass</name>
    <dbReference type="NCBI Taxonomy" id="38727"/>
    <lineage>
        <taxon>Eukaryota</taxon>
        <taxon>Viridiplantae</taxon>
        <taxon>Streptophyta</taxon>
        <taxon>Embryophyta</taxon>
        <taxon>Tracheophyta</taxon>
        <taxon>Spermatophyta</taxon>
        <taxon>Magnoliopsida</taxon>
        <taxon>Liliopsida</taxon>
        <taxon>Poales</taxon>
        <taxon>Poaceae</taxon>
        <taxon>PACMAD clade</taxon>
        <taxon>Panicoideae</taxon>
        <taxon>Panicodae</taxon>
        <taxon>Paniceae</taxon>
        <taxon>Panicinae</taxon>
        <taxon>Panicum</taxon>
        <taxon>Panicum sect. Hiantes</taxon>
    </lineage>
</organism>
<dbReference type="InterPro" id="IPR025064">
    <property type="entry name" value="DUF4005"/>
</dbReference>
<feature type="region of interest" description="Disordered" evidence="4">
    <location>
        <begin position="1"/>
        <end position="76"/>
    </location>
</feature>
<dbReference type="Pfam" id="PF13178">
    <property type="entry name" value="DUF4005"/>
    <property type="match status" value="1"/>
</dbReference>
<dbReference type="InterPro" id="IPR000048">
    <property type="entry name" value="IQ_motif_EF-hand-BS"/>
</dbReference>
<feature type="domain" description="DUF4005" evidence="5">
    <location>
        <begin position="313"/>
        <end position="368"/>
    </location>
</feature>
<dbReference type="PROSITE" id="PS50096">
    <property type="entry name" value="IQ"/>
    <property type="match status" value="2"/>
</dbReference>
<dbReference type="Pfam" id="PF00612">
    <property type="entry name" value="IQ"/>
    <property type="match status" value="2"/>
</dbReference>
<evidence type="ECO:0000256" key="2">
    <source>
        <dbReference type="ARBA" id="ARBA00024341"/>
    </source>
</evidence>
<gene>
    <name evidence="6" type="ORF">PVAP13_9KG196700</name>
</gene>
<dbReference type="AlphaFoldDB" id="A0A8T0NK90"/>
<dbReference type="PANTHER" id="PTHR32295">
    <property type="entry name" value="IQ-DOMAIN 5-RELATED"/>
    <property type="match status" value="1"/>
</dbReference>
<dbReference type="SMART" id="SM00015">
    <property type="entry name" value="IQ"/>
    <property type="match status" value="2"/>
</dbReference>
<sequence length="515" mass="54843">MGKAGRWLKSILAGRKDGKKAPPQPQHQDGDATPLPAASSPREKKRWSFRRPATATAQQQHQAGKPAAAPSPLSSQLDPAAAGLAALSVSGTEHDGLGPTDHDVAAVMAAAEEEGDVVAICAAVEEAAAARIQATFRGYLARKALCALRGLVKLQALVRGQLVRRQATATLRRMQALLDAQSRLRAQRARMVDADDHVAAAAYQRRSPQHPRRRSSYEMDRSGEEHVRIVEVDAGDPARRGRSSCSAAATESRERRLADYYSYGGGGGQCSPAPSSAAFGAELLSPQRAYSGHFDDAFAFADHEAAAAAGSSPYAPPYDGYGGAVPSYMANTESSRAKARSQSAPRQRTDGAAALERQPSRRRGAPRKTMQRSSSHIGVPAAAGTCGYGYGYGYHHYQQQQNPWAGVRLDRSSASVVGSECGSTSSVLTAATVGYCRSLVGFEVSAGELHYTLILNSKQRLFCSFVRSLCFSFVNLAEAWIRVVLSCCCCCRCSRGGATEAGRSEQLAASRQHNV</sequence>
<dbReference type="Gene3D" id="1.20.5.190">
    <property type="match status" value="1"/>
</dbReference>
<evidence type="ECO:0000256" key="3">
    <source>
        <dbReference type="ARBA" id="ARBA00024378"/>
    </source>
</evidence>
<accession>A0A8T0NK90</accession>
<dbReference type="EMBL" id="CM029053">
    <property type="protein sequence ID" value="KAG2549005.1"/>
    <property type="molecule type" value="Genomic_DNA"/>
</dbReference>
<feature type="compositionally biased region" description="Polar residues" evidence="4">
    <location>
        <begin position="332"/>
        <end position="346"/>
    </location>
</feature>
<feature type="region of interest" description="Disordered" evidence="4">
    <location>
        <begin position="199"/>
        <end position="250"/>
    </location>
</feature>
<feature type="compositionally biased region" description="Basic residues" evidence="4">
    <location>
        <begin position="360"/>
        <end position="370"/>
    </location>
</feature>
<evidence type="ECO:0000313" key="7">
    <source>
        <dbReference type="Proteomes" id="UP000823388"/>
    </source>
</evidence>
<feature type="compositionally biased region" description="Basic and acidic residues" evidence="4">
    <location>
        <begin position="215"/>
        <end position="239"/>
    </location>
</feature>
<evidence type="ECO:0000256" key="1">
    <source>
        <dbReference type="ARBA" id="ARBA00022860"/>
    </source>
</evidence>
<evidence type="ECO:0000256" key="4">
    <source>
        <dbReference type="SAM" id="MobiDB-lite"/>
    </source>
</evidence>
<comment type="caution">
    <text evidence="6">The sequence shown here is derived from an EMBL/GenBank/DDBJ whole genome shotgun (WGS) entry which is preliminary data.</text>
</comment>
<comment type="subunit">
    <text evidence="3">Binds to multiple calmodulin (CaM) in the presence of Ca(2+) and CaM-like proteins.</text>
</comment>
<evidence type="ECO:0000259" key="5">
    <source>
        <dbReference type="Pfam" id="PF13178"/>
    </source>
</evidence>
<feature type="region of interest" description="Disordered" evidence="4">
    <location>
        <begin position="332"/>
        <end position="376"/>
    </location>
</feature>
<reference evidence="6" key="1">
    <citation type="submission" date="2020-05" db="EMBL/GenBank/DDBJ databases">
        <title>WGS assembly of Panicum virgatum.</title>
        <authorList>
            <person name="Lovell J.T."/>
            <person name="Jenkins J."/>
            <person name="Shu S."/>
            <person name="Juenger T.E."/>
            <person name="Schmutz J."/>
        </authorList>
    </citation>
    <scope>NUCLEOTIDE SEQUENCE</scope>
    <source>
        <strain evidence="6">AP13</strain>
    </source>
</reference>
<comment type="similarity">
    <text evidence="2">Belongs to the IQD family.</text>
</comment>